<dbReference type="PROSITE" id="PS50110">
    <property type="entry name" value="RESPONSE_REGULATORY"/>
    <property type="match status" value="1"/>
</dbReference>
<keyword evidence="1" id="KW-0597">Phosphoprotein</keyword>
<dbReference type="AlphaFoldDB" id="A0A920CVE4"/>
<reference evidence="3 4" key="1">
    <citation type="submission" date="2021-03" db="EMBL/GenBank/DDBJ databases">
        <title>Antimicrobial resistance genes in bacteria isolated from Japanese honey, and their potential for conferring macrolide and lincosamide resistance in the American foulbrood pathogen Paenibacillus larvae.</title>
        <authorList>
            <person name="Okamoto M."/>
            <person name="Kumagai M."/>
            <person name="Kanamori H."/>
            <person name="Takamatsu D."/>
        </authorList>
    </citation>
    <scope>NUCLEOTIDE SEQUENCE [LARGE SCALE GENOMIC DNA]</scope>
    <source>
        <strain evidence="3 4">J34TS1</strain>
    </source>
</reference>
<dbReference type="CDD" id="cd17542">
    <property type="entry name" value="REC_CheY"/>
    <property type="match status" value="1"/>
</dbReference>
<keyword evidence="4" id="KW-1185">Reference proteome</keyword>
<dbReference type="InterPro" id="IPR011006">
    <property type="entry name" value="CheY-like_superfamily"/>
</dbReference>
<evidence type="ECO:0000313" key="3">
    <source>
        <dbReference type="EMBL" id="GIO50338.1"/>
    </source>
</evidence>
<dbReference type="Pfam" id="PF00072">
    <property type="entry name" value="Response_reg"/>
    <property type="match status" value="1"/>
</dbReference>
<evidence type="ECO:0000259" key="2">
    <source>
        <dbReference type="PROSITE" id="PS50110"/>
    </source>
</evidence>
<name>A0A920CVE4_9BACL</name>
<dbReference type="Proteomes" id="UP000682811">
    <property type="component" value="Unassembled WGS sequence"/>
</dbReference>
<dbReference type="RefSeq" id="WP_194230503.1">
    <property type="nucleotide sequence ID" value="NZ_AP025343.1"/>
</dbReference>
<dbReference type="PANTHER" id="PTHR43228">
    <property type="entry name" value="TWO-COMPONENT RESPONSE REGULATOR"/>
    <property type="match status" value="1"/>
</dbReference>
<dbReference type="GO" id="GO:0000160">
    <property type="term" value="P:phosphorelay signal transduction system"/>
    <property type="evidence" value="ECO:0007669"/>
    <property type="project" value="InterPro"/>
</dbReference>
<dbReference type="SUPFAM" id="SSF52172">
    <property type="entry name" value="CheY-like"/>
    <property type="match status" value="1"/>
</dbReference>
<dbReference type="InterPro" id="IPR052048">
    <property type="entry name" value="ST_Response_Regulator"/>
</dbReference>
<dbReference type="EMBL" id="BORT01000031">
    <property type="protein sequence ID" value="GIO50338.1"/>
    <property type="molecule type" value="Genomic_DNA"/>
</dbReference>
<evidence type="ECO:0000313" key="4">
    <source>
        <dbReference type="Proteomes" id="UP000682811"/>
    </source>
</evidence>
<feature type="modified residue" description="4-aspartylphosphate" evidence="1">
    <location>
        <position position="54"/>
    </location>
</feature>
<dbReference type="PANTHER" id="PTHR43228:SF1">
    <property type="entry name" value="TWO-COMPONENT RESPONSE REGULATOR ARR22"/>
    <property type="match status" value="1"/>
</dbReference>
<evidence type="ECO:0000256" key="1">
    <source>
        <dbReference type="PROSITE-ProRule" id="PRU00169"/>
    </source>
</evidence>
<dbReference type="SMART" id="SM00448">
    <property type="entry name" value="REC"/>
    <property type="match status" value="1"/>
</dbReference>
<sequence>MANRILIVDDAAFMRMMIRDILSKNGFEVVGEAQDGAQAIEKFKELRPDLITMDITMPEMDGIAALKEIKKLDPSAKVIMCSAMGQQAMVIDAIQAGAKDFIVKPFQTDRVIEAINKTLGI</sequence>
<comment type="caution">
    <text evidence="3">The sequence shown here is derived from an EMBL/GenBank/DDBJ whole genome shotgun (WGS) entry which is preliminary data.</text>
</comment>
<gene>
    <name evidence="3" type="primary">cheY</name>
    <name evidence="3" type="ORF">J34TS1_51030</name>
</gene>
<feature type="domain" description="Response regulatory" evidence="2">
    <location>
        <begin position="4"/>
        <end position="119"/>
    </location>
</feature>
<dbReference type="InterPro" id="IPR001789">
    <property type="entry name" value="Sig_transdc_resp-reg_receiver"/>
</dbReference>
<organism evidence="3 4">
    <name type="scientific">Paenibacillus azoreducens</name>
    <dbReference type="NCBI Taxonomy" id="116718"/>
    <lineage>
        <taxon>Bacteria</taxon>
        <taxon>Bacillati</taxon>
        <taxon>Bacillota</taxon>
        <taxon>Bacilli</taxon>
        <taxon>Bacillales</taxon>
        <taxon>Paenibacillaceae</taxon>
        <taxon>Paenibacillus</taxon>
    </lineage>
</organism>
<accession>A0A920CVE4</accession>
<proteinExistence type="predicted"/>
<protein>
    <submittedName>
        <fullName evidence="3">Chemotaxis protein CheY</fullName>
    </submittedName>
</protein>
<dbReference type="Gene3D" id="3.40.50.2300">
    <property type="match status" value="1"/>
</dbReference>